<protein>
    <recommendedName>
        <fullName evidence="3">Reverse transcriptase domain-containing protein</fullName>
    </recommendedName>
</protein>
<sequence>MFYFPRQSDFRLLRFYQQFSIAAKASFLDSPTELFKTSISHLLTTDIQLGTLGAGWAMITLKPIRLNKLKQKCLKGVEGGAPQGSILNALLFLIYVDDIHNIGLRGRIFRCKLVHNIGPHTIEFEQSQHGSVTRVGKCRLEITEERVGYKGSLECTSLPVFLKNSASISSFKRELKQRLLQNIEMLQI</sequence>
<dbReference type="VEuPathDB" id="VectorBase:GPAI006793"/>
<evidence type="ECO:0008006" key="3">
    <source>
        <dbReference type="Google" id="ProtNLM"/>
    </source>
</evidence>
<dbReference type="AlphaFoldDB" id="A0A1A9Z8B3"/>
<evidence type="ECO:0000313" key="2">
    <source>
        <dbReference type="Proteomes" id="UP000092445"/>
    </source>
</evidence>
<keyword evidence="2" id="KW-1185">Reference proteome</keyword>
<dbReference type="Proteomes" id="UP000092445">
    <property type="component" value="Unassembled WGS sequence"/>
</dbReference>
<name>A0A1A9Z8B3_GLOPL</name>
<proteinExistence type="predicted"/>
<reference evidence="2" key="1">
    <citation type="submission" date="2014-03" db="EMBL/GenBank/DDBJ databases">
        <authorList>
            <person name="Aksoy S."/>
            <person name="Warren W."/>
            <person name="Wilson R.K."/>
        </authorList>
    </citation>
    <scope>NUCLEOTIDE SEQUENCE [LARGE SCALE GENOMIC DNA]</scope>
    <source>
        <strain evidence="2">IAEA</strain>
    </source>
</reference>
<dbReference type="EnsemblMetazoa" id="GPAI006793-RA">
    <property type="protein sequence ID" value="GPAI006793-PA"/>
    <property type="gene ID" value="GPAI006793"/>
</dbReference>
<accession>A0A1A9Z8B3</accession>
<evidence type="ECO:0000313" key="1">
    <source>
        <dbReference type="EnsemblMetazoa" id="GPAI006793-PA"/>
    </source>
</evidence>
<reference evidence="1" key="2">
    <citation type="submission" date="2020-05" db="UniProtKB">
        <authorList>
            <consortium name="EnsemblMetazoa"/>
        </authorList>
    </citation>
    <scope>IDENTIFICATION</scope>
    <source>
        <strain evidence="1">IAEA</strain>
    </source>
</reference>
<organism evidence="1 2">
    <name type="scientific">Glossina pallidipes</name>
    <name type="common">Tsetse fly</name>
    <dbReference type="NCBI Taxonomy" id="7398"/>
    <lineage>
        <taxon>Eukaryota</taxon>
        <taxon>Metazoa</taxon>
        <taxon>Ecdysozoa</taxon>
        <taxon>Arthropoda</taxon>
        <taxon>Hexapoda</taxon>
        <taxon>Insecta</taxon>
        <taxon>Pterygota</taxon>
        <taxon>Neoptera</taxon>
        <taxon>Endopterygota</taxon>
        <taxon>Diptera</taxon>
        <taxon>Brachycera</taxon>
        <taxon>Muscomorpha</taxon>
        <taxon>Hippoboscoidea</taxon>
        <taxon>Glossinidae</taxon>
        <taxon>Glossina</taxon>
    </lineage>
</organism>